<dbReference type="Pfam" id="PF02469">
    <property type="entry name" value="Fasciclin"/>
    <property type="match status" value="1"/>
</dbReference>
<evidence type="ECO:0000313" key="4">
    <source>
        <dbReference type="Proteomes" id="UP000198779"/>
    </source>
</evidence>
<dbReference type="InterPro" id="IPR000782">
    <property type="entry name" value="FAS1_domain"/>
</dbReference>
<reference evidence="4" key="1">
    <citation type="submission" date="2016-10" db="EMBL/GenBank/DDBJ databases">
        <authorList>
            <person name="Varghese N."/>
            <person name="Submissions S."/>
        </authorList>
    </citation>
    <scope>NUCLEOTIDE SEQUENCE [LARGE SCALE GENOMIC DNA]</scope>
    <source>
        <strain evidence="4">BP1-148</strain>
    </source>
</reference>
<gene>
    <name evidence="3" type="ORF">SAMN04487901_1114</name>
</gene>
<dbReference type="EMBL" id="FNCQ01000011">
    <property type="protein sequence ID" value="SDG85099.1"/>
    <property type="molecule type" value="Genomic_DNA"/>
</dbReference>
<evidence type="ECO:0000259" key="2">
    <source>
        <dbReference type="PROSITE" id="PS50213"/>
    </source>
</evidence>
<dbReference type="AlphaFoldDB" id="A0A1G7XLK4"/>
<dbReference type="PROSITE" id="PS50213">
    <property type="entry name" value="FAS1"/>
    <property type="match status" value="1"/>
</dbReference>
<feature type="chain" id="PRO_5011603223" evidence="1">
    <location>
        <begin position="24"/>
        <end position="632"/>
    </location>
</feature>
<sequence length="632" mass="71274">MITKINKILCGSLMCCGIAAALAGCTDTWDDHYDSLGGGENGVHEGTIWSAIKSNPNMSNFAKLIEGCDYVDRLNGSQVFTVFVPTNDDFSAAEADALIAEYKAQAEKVLPENNTVVKEFIQNHMALYNHSFTNMRTDTMVLMNGKYAIVNPDTTINGVKMTNINQLYSNGVLFTMDKKLAFEPNVFEAFRKDADFDSIRSFMYNSHFYYKVFLPSQSVAGSIVNGKTQYLDSVFAQRNELYSYVGLINSEDSDYVMVAPTNAVWKQLIDEYQPYFDYPEKLQDRDSMAYTNARLAIVEGTTFSRTFNTDQSLNDSAMSTNCTRSYTSRKSIWGGVPFEYYQYYMPKAAKGALNQTEIMHCSNGEVRKATEWNIDKRMTFHSFRLVDNYDLKEVKKDYDNSTKDSIDAVSHVIDYVTADNKQFYNKVWNNSFTTFESQVATSNHWMTYTIPGVLSNISYDIYLVYVPALAADTTATPEQRLPTKFKAKLISPGLPSDGLDLQNTADPYFQSKGSAYQPDPDSICYVKLADDFTFPKATYGVGDETMKTYLRIDSSVSNNELRKKTHTRTMRINCILVVPHGSIELVDALPATVGTGKKMTKISASAQGQPGVLLYPHGQYDDRDYKAWYMQR</sequence>
<dbReference type="PANTHER" id="PTHR10900:SF77">
    <property type="entry name" value="FI19380P1"/>
    <property type="match status" value="1"/>
</dbReference>
<name>A0A1G7XLK4_9BACT</name>
<evidence type="ECO:0000313" key="3">
    <source>
        <dbReference type="EMBL" id="SDG85099.1"/>
    </source>
</evidence>
<evidence type="ECO:0000256" key="1">
    <source>
        <dbReference type="SAM" id="SignalP"/>
    </source>
</evidence>
<protein>
    <submittedName>
        <fullName evidence="3">Uncaracterized surface protein containing fasciclin (FAS1) repeats</fullName>
    </submittedName>
</protein>
<dbReference type="STRING" id="645274.SAMN04487901_1114"/>
<organism evidence="3 4">
    <name type="scientific">Prevotella communis</name>
    <dbReference type="NCBI Taxonomy" id="2913614"/>
    <lineage>
        <taxon>Bacteria</taxon>
        <taxon>Pseudomonadati</taxon>
        <taxon>Bacteroidota</taxon>
        <taxon>Bacteroidia</taxon>
        <taxon>Bacteroidales</taxon>
        <taxon>Prevotellaceae</taxon>
        <taxon>Prevotella</taxon>
    </lineage>
</organism>
<dbReference type="InterPro" id="IPR050904">
    <property type="entry name" value="Adhesion/Biosynth-related"/>
</dbReference>
<keyword evidence="4" id="KW-1185">Reference proteome</keyword>
<keyword evidence="1" id="KW-0732">Signal</keyword>
<feature type="signal peptide" evidence="1">
    <location>
        <begin position="1"/>
        <end position="23"/>
    </location>
</feature>
<dbReference type="Proteomes" id="UP000198779">
    <property type="component" value="Unassembled WGS sequence"/>
</dbReference>
<dbReference type="Gene3D" id="2.30.180.10">
    <property type="entry name" value="FAS1 domain"/>
    <property type="match status" value="1"/>
</dbReference>
<dbReference type="RefSeq" id="WP_091818071.1">
    <property type="nucleotide sequence ID" value="NZ_FNCQ01000011.1"/>
</dbReference>
<dbReference type="PROSITE" id="PS51257">
    <property type="entry name" value="PROKAR_LIPOPROTEIN"/>
    <property type="match status" value="1"/>
</dbReference>
<feature type="domain" description="FAS1" evidence="2">
    <location>
        <begin position="45"/>
        <end position="180"/>
    </location>
</feature>
<dbReference type="SUPFAM" id="SSF82153">
    <property type="entry name" value="FAS1 domain"/>
    <property type="match status" value="1"/>
</dbReference>
<proteinExistence type="predicted"/>
<dbReference type="PANTHER" id="PTHR10900">
    <property type="entry name" value="PERIOSTIN-RELATED"/>
    <property type="match status" value="1"/>
</dbReference>
<dbReference type="InterPro" id="IPR036378">
    <property type="entry name" value="FAS1_dom_sf"/>
</dbReference>
<accession>A0A1G7XLK4</accession>